<keyword evidence="1" id="KW-0808">Transferase</keyword>
<evidence type="ECO:0000313" key="2">
    <source>
        <dbReference type="Proteomes" id="UP000265520"/>
    </source>
</evidence>
<dbReference type="Proteomes" id="UP000265520">
    <property type="component" value="Unassembled WGS sequence"/>
</dbReference>
<dbReference type="AlphaFoldDB" id="A0A392U7V8"/>
<organism evidence="1 2">
    <name type="scientific">Trifolium medium</name>
    <dbReference type="NCBI Taxonomy" id="97028"/>
    <lineage>
        <taxon>Eukaryota</taxon>
        <taxon>Viridiplantae</taxon>
        <taxon>Streptophyta</taxon>
        <taxon>Embryophyta</taxon>
        <taxon>Tracheophyta</taxon>
        <taxon>Spermatophyta</taxon>
        <taxon>Magnoliopsida</taxon>
        <taxon>eudicotyledons</taxon>
        <taxon>Gunneridae</taxon>
        <taxon>Pentapetalae</taxon>
        <taxon>rosids</taxon>
        <taxon>fabids</taxon>
        <taxon>Fabales</taxon>
        <taxon>Fabaceae</taxon>
        <taxon>Papilionoideae</taxon>
        <taxon>50 kb inversion clade</taxon>
        <taxon>NPAAA clade</taxon>
        <taxon>Hologalegina</taxon>
        <taxon>IRL clade</taxon>
        <taxon>Trifolieae</taxon>
        <taxon>Trifolium</taxon>
    </lineage>
</organism>
<name>A0A392U7V8_9FABA</name>
<sequence>TGFPFLAALKPPNGFESIEEALPEGFNERIKGKGIVYGKLDLLGESGEVWEKHRVKCSKIIREGDATSQPKTLRQ</sequence>
<proteinExistence type="predicted"/>
<keyword evidence="2" id="KW-1185">Reference proteome</keyword>
<accession>A0A392U7V8</accession>
<comment type="caution">
    <text evidence="1">The sequence shown here is derived from an EMBL/GenBank/DDBJ whole genome shotgun (WGS) entry which is preliminary data.</text>
</comment>
<dbReference type="EMBL" id="LXQA010744655">
    <property type="protein sequence ID" value="MCI68874.1"/>
    <property type="molecule type" value="Genomic_DNA"/>
</dbReference>
<reference evidence="1 2" key="1">
    <citation type="journal article" date="2018" name="Front. Plant Sci.">
        <title>Red Clover (Trifolium pratense) and Zigzag Clover (T. medium) - A Picture of Genomic Similarities and Differences.</title>
        <authorList>
            <person name="Dluhosova J."/>
            <person name="Istvanek J."/>
            <person name="Nedelnik J."/>
            <person name="Repkova J."/>
        </authorList>
    </citation>
    <scope>NUCLEOTIDE SEQUENCE [LARGE SCALE GENOMIC DNA]</scope>
    <source>
        <strain evidence="2">cv. 10/8</strain>
        <tissue evidence="1">Leaf</tissue>
    </source>
</reference>
<protein>
    <submittedName>
        <fullName evidence="1">Anthocyanidin 3-O-glucosyltransferase</fullName>
    </submittedName>
</protein>
<evidence type="ECO:0000313" key="1">
    <source>
        <dbReference type="EMBL" id="MCI68874.1"/>
    </source>
</evidence>
<dbReference type="GO" id="GO:0016740">
    <property type="term" value="F:transferase activity"/>
    <property type="evidence" value="ECO:0007669"/>
    <property type="project" value="UniProtKB-KW"/>
</dbReference>
<feature type="non-terminal residue" evidence="1">
    <location>
        <position position="1"/>
    </location>
</feature>